<reference evidence="12" key="1">
    <citation type="journal article" date="2019" name="Plant J.">
        <title>Chlorella vulgaris genome assembly and annotation reveals the molecular basis for metabolic acclimation to high light conditions.</title>
        <authorList>
            <person name="Cecchin M."/>
            <person name="Marcolungo L."/>
            <person name="Rossato M."/>
            <person name="Girolomoni L."/>
            <person name="Cosentino E."/>
            <person name="Cuine S."/>
            <person name="Li-Beisson Y."/>
            <person name="Delledonne M."/>
            <person name="Ballottari M."/>
        </authorList>
    </citation>
    <scope>NUCLEOTIDE SEQUENCE</scope>
    <source>
        <strain evidence="12">211/11P</strain>
    </source>
</reference>
<reference evidence="12" key="2">
    <citation type="submission" date="2020-11" db="EMBL/GenBank/DDBJ databases">
        <authorList>
            <person name="Cecchin M."/>
            <person name="Marcolungo L."/>
            <person name="Rossato M."/>
            <person name="Girolomoni L."/>
            <person name="Cosentino E."/>
            <person name="Cuine S."/>
            <person name="Li-Beisson Y."/>
            <person name="Delledonne M."/>
            <person name="Ballottari M."/>
        </authorList>
    </citation>
    <scope>NUCLEOTIDE SEQUENCE</scope>
    <source>
        <strain evidence="12">211/11P</strain>
        <tissue evidence="12">Whole cell</tissue>
    </source>
</reference>
<feature type="compositionally biased region" description="Pro residues" evidence="8">
    <location>
        <begin position="327"/>
        <end position="341"/>
    </location>
</feature>
<dbReference type="SMART" id="SM00665">
    <property type="entry name" value="B561"/>
    <property type="match status" value="1"/>
</dbReference>
<feature type="transmembrane region" description="Helical" evidence="9">
    <location>
        <begin position="602"/>
        <end position="619"/>
    </location>
</feature>
<feature type="compositionally biased region" description="Low complexity" evidence="8">
    <location>
        <begin position="295"/>
        <end position="312"/>
    </location>
</feature>
<keyword evidence="5" id="KW-0249">Electron transport</keyword>
<sequence length="747" mass="77352">MRTVLLPTGLEAGTAGQQLAAGVVLDFERTFQRSSGSWLLSIALPASSRQPSLVQLWCNACHQVGSAELVTGLIASRAVDGSSAIDAGVVVVVLDGAVLPAVEGAGAVFTASRKLQQAAGCTLTLGGQTYSFASCTAAPNTQSYTYSVYSTVVANGSDTLLRMGLVAQTNGGWAGWGLPQARGMMLGASAVIVWPTAAGANVSGFLLPRDSYEEVDVNAAMGTFSILDSAAENVAGELRAVFTIPLPGQSANAVASPAGVNYIYAIGPMGSSYTPGLRDHAIRGRPYGGANFVMSQGPDPAGAAAQPAAESQSPPPSRSLEATSTAPPSPEAISAPPPSPAPSQNAASGSSSCTLQLAQGAALESFTGCRTIRGIGQDFNLMWRHEPVASNPAKLLVTMGLNASVGSSGYVSVGFPQRPGRMVGATAMILQTCPNGSADCVGGVKLTQWYLASEDDSGVNPSNGLAVSNVQAGMLSASGTLAGSFQLQVDAPASRRRRLLQLEGSDGSMPLIFAAGPVSSDGKPLQHADYGSSTLPIAGSTDAASATSDGGSSGENLTLKSAHSWLAAIGWGVLIPAGIVMARSFKDAAPPLWFHLHRGLQTLGFVMGTISLGLGFMLVDSEWTAQDHEHAVHRNLGVACTVLGFTQFSALVLRPNLNHKYRFAWRLWHVWVGRSAAVLAIANIYYGILHMWDLGVWTWASYTAVLGSIVGVSVVKDTATWIKSRRLTASESTAQLMQMASKQPYPA</sequence>
<evidence type="ECO:0000256" key="5">
    <source>
        <dbReference type="ARBA" id="ARBA00022982"/>
    </source>
</evidence>
<evidence type="ECO:0000256" key="8">
    <source>
        <dbReference type="SAM" id="MobiDB-lite"/>
    </source>
</evidence>
<feature type="transmembrane region" description="Helical" evidence="9">
    <location>
        <begin position="694"/>
        <end position="715"/>
    </location>
</feature>
<dbReference type="EMBL" id="SIDB01000008">
    <property type="protein sequence ID" value="KAI3429584.1"/>
    <property type="molecule type" value="Genomic_DNA"/>
</dbReference>
<evidence type="ECO:0008006" key="14">
    <source>
        <dbReference type="Google" id="ProtNLM"/>
    </source>
</evidence>
<keyword evidence="2" id="KW-0813">Transport</keyword>
<feature type="region of interest" description="Disordered" evidence="8">
    <location>
        <begin position="288"/>
        <end position="350"/>
    </location>
</feature>
<evidence type="ECO:0000313" key="13">
    <source>
        <dbReference type="Proteomes" id="UP001055712"/>
    </source>
</evidence>
<protein>
    <recommendedName>
        <fullName evidence="14">Cytochrome b561 domain-containing protein</fullName>
    </recommendedName>
</protein>
<proteinExistence type="predicted"/>
<dbReference type="InterPro" id="IPR006593">
    <property type="entry name" value="Cyt_b561/ferric_Rdtase_TM"/>
</dbReference>
<evidence type="ECO:0000259" key="11">
    <source>
        <dbReference type="PROSITE" id="PS50939"/>
    </source>
</evidence>
<evidence type="ECO:0000256" key="3">
    <source>
        <dbReference type="ARBA" id="ARBA00022692"/>
    </source>
</evidence>
<dbReference type="SMART" id="SM00664">
    <property type="entry name" value="DoH"/>
    <property type="match status" value="2"/>
</dbReference>
<dbReference type="PROSITE" id="PS50836">
    <property type="entry name" value="DOMON"/>
    <property type="match status" value="1"/>
</dbReference>
<organism evidence="12 13">
    <name type="scientific">Chlorella vulgaris</name>
    <name type="common">Green alga</name>
    <dbReference type="NCBI Taxonomy" id="3077"/>
    <lineage>
        <taxon>Eukaryota</taxon>
        <taxon>Viridiplantae</taxon>
        <taxon>Chlorophyta</taxon>
        <taxon>core chlorophytes</taxon>
        <taxon>Trebouxiophyceae</taxon>
        <taxon>Chlorellales</taxon>
        <taxon>Chlorellaceae</taxon>
        <taxon>Chlorella clade</taxon>
        <taxon>Chlorella</taxon>
    </lineage>
</organism>
<keyword evidence="6 9" id="KW-1133">Transmembrane helix</keyword>
<dbReference type="CDD" id="cd08760">
    <property type="entry name" value="Cyt_b561_FRRS1_like"/>
    <property type="match status" value="1"/>
</dbReference>
<dbReference type="AlphaFoldDB" id="A0A9D4TMI5"/>
<keyword evidence="3 9" id="KW-0812">Transmembrane</keyword>
<dbReference type="Gene3D" id="1.20.120.1770">
    <property type="match status" value="1"/>
</dbReference>
<evidence type="ECO:0000256" key="1">
    <source>
        <dbReference type="ARBA" id="ARBA00004370"/>
    </source>
</evidence>
<dbReference type="PANTHER" id="PTHR23130:SF171">
    <property type="entry name" value="OS01G0895300 PROTEIN"/>
    <property type="match status" value="1"/>
</dbReference>
<keyword evidence="13" id="KW-1185">Reference proteome</keyword>
<feature type="transmembrane region" description="Helical" evidence="9">
    <location>
        <begin position="665"/>
        <end position="688"/>
    </location>
</feature>
<keyword evidence="4" id="KW-0732">Signal</keyword>
<evidence type="ECO:0000313" key="12">
    <source>
        <dbReference type="EMBL" id="KAI3429584.1"/>
    </source>
</evidence>
<feature type="transmembrane region" description="Helical" evidence="9">
    <location>
        <begin position="562"/>
        <end position="582"/>
    </location>
</feature>
<dbReference type="GO" id="GO:0016020">
    <property type="term" value="C:membrane"/>
    <property type="evidence" value="ECO:0007669"/>
    <property type="project" value="UniProtKB-SubCell"/>
</dbReference>
<comment type="caution">
    <text evidence="12">The sequence shown here is derived from an EMBL/GenBank/DDBJ whole genome shotgun (WGS) entry which is preliminary data.</text>
</comment>
<evidence type="ECO:0000256" key="7">
    <source>
        <dbReference type="ARBA" id="ARBA00023136"/>
    </source>
</evidence>
<evidence type="ECO:0000256" key="9">
    <source>
        <dbReference type="SAM" id="Phobius"/>
    </source>
</evidence>
<name>A0A9D4TMI5_CHLVU</name>
<evidence type="ECO:0000256" key="6">
    <source>
        <dbReference type="ARBA" id="ARBA00022989"/>
    </source>
</evidence>
<comment type="subcellular location">
    <subcellularLocation>
        <location evidence="1">Membrane</location>
    </subcellularLocation>
</comment>
<gene>
    <name evidence="12" type="ORF">D9Q98_005670</name>
</gene>
<evidence type="ECO:0000259" key="10">
    <source>
        <dbReference type="PROSITE" id="PS50836"/>
    </source>
</evidence>
<feature type="domain" description="Cytochrome b561" evidence="11">
    <location>
        <begin position="524"/>
        <end position="726"/>
    </location>
</feature>
<accession>A0A9D4TMI5</accession>
<keyword evidence="7 9" id="KW-0472">Membrane</keyword>
<dbReference type="Proteomes" id="UP001055712">
    <property type="component" value="Unassembled WGS sequence"/>
</dbReference>
<dbReference type="InterPro" id="IPR005018">
    <property type="entry name" value="DOMON_domain"/>
</dbReference>
<dbReference type="PROSITE" id="PS50939">
    <property type="entry name" value="CYTOCHROME_B561"/>
    <property type="match status" value="1"/>
</dbReference>
<evidence type="ECO:0000256" key="4">
    <source>
        <dbReference type="ARBA" id="ARBA00022729"/>
    </source>
</evidence>
<dbReference type="OrthoDB" id="510257at2759"/>
<feature type="transmembrane region" description="Helical" evidence="9">
    <location>
        <begin position="631"/>
        <end position="653"/>
    </location>
</feature>
<evidence type="ECO:0000256" key="2">
    <source>
        <dbReference type="ARBA" id="ARBA00022448"/>
    </source>
</evidence>
<feature type="domain" description="DOMON" evidence="10">
    <location>
        <begin position="377"/>
        <end position="516"/>
    </location>
</feature>
<dbReference type="PANTHER" id="PTHR23130">
    <property type="entry name" value="CYTOCHROME B561 AND DOMON DOMAIN-CONTAINING PROTEIN"/>
    <property type="match status" value="1"/>
</dbReference>
<dbReference type="Pfam" id="PF03188">
    <property type="entry name" value="Cytochrom_B561"/>
    <property type="match status" value="1"/>
</dbReference>